<dbReference type="Proteomes" id="UP001178507">
    <property type="component" value="Unassembled WGS sequence"/>
</dbReference>
<dbReference type="CDD" id="cd02340">
    <property type="entry name" value="ZZ_NBR1_like"/>
    <property type="match status" value="2"/>
</dbReference>
<keyword evidence="2 4" id="KW-0863">Zinc-finger</keyword>
<dbReference type="SMART" id="SM00291">
    <property type="entry name" value="ZnF_ZZ"/>
    <property type="match status" value="2"/>
</dbReference>
<comment type="caution">
    <text evidence="7">The sequence shown here is derived from an EMBL/GenBank/DDBJ whole genome shotgun (WGS) entry which is preliminary data.</text>
</comment>
<dbReference type="PROSITE" id="PS01357">
    <property type="entry name" value="ZF_ZZ_1"/>
    <property type="match status" value="2"/>
</dbReference>
<dbReference type="InterPro" id="IPR000433">
    <property type="entry name" value="Znf_ZZ"/>
</dbReference>
<evidence type="ECO:0000259" key="6">
    <source>
        <dbReference type="PROSITE" id="PS50135"/>
    </source>
</evidence>
<keyword evidence="3" id="KW-0862">Zinc</keyword>
<dbReference type="GO" id="GO:0008270">
    <property type="term" value="F:zinc ion binding"/>
    <property type="evidence" value="ECO:0007669"/>
    <property type="project" value="UniProtKB-KW"/>
</dbReference>
<evidence type="ECO:0000313" key="8">
    <source>
        <dbReference type="Proteomes" id="UP001178507"/>
    </source>
</evidence>
<dbReference type="PANTHER" id="PTHR15090">
    <property type="entry name" value="SEQUESTOSOME 1-RELATED"/>
    <property type="match status" value="1"/>
</dbReference>
<dbReference type="InterPro" id="IPR052260">
    <property type="entry name" value="Autophagy_Rcpt_SigReg"/>
</dbReference>
<accession>A0AA36HT40</accession>
<evidence type="ECO:0000256" key="1">
    <source>
        <dbReference type="ARBA" id="ARBA00022723"/>
    </source>
</evidence>
<dbReference type="Pfam" id="PF00569">
    <property type="entry name" value="ZZ"/>
    <property type="match status" value="2"/>
</dbReference>
<dbReference type="EMBL" id="CAUJNA010000280">
    <property type="protein sequence ID" value="CAJ1374825.1"/>
    <property type="molecule type" value="Genomic_DNA"/>
</dbReference>
<feature type="compositionally biased region" description="Basic and acidic residues" evidence="5">
    <location>
        <begin position="795"/>
        <end position="805"/>
    </location>
</feature>
<feature type="domain" description="ZZ-type" evidence="6">
    <location>
        <begin position="582"/>
        <end position="638"/>
    </location>
</feature>
<keyword evidence="1" id="KW-0479">Metal-binding</keyword>
<protein>
    <recommendedName>
        <fullName evidence="6">ZZ-type domain-containing protein</fullName>
    </recommendedName>
</protein>
<dbReference type="SUPFAM" id="SSF57850">
    <property type="entry name" value="RING/U-box"/>
    <property type="match status" value="2"/>
</dbReference>
<keyword evidence="8" id="KW-1185">Reference proteome</keyword>
<evidence type="ECO:0000256" key="3">
    <source>
        <dbReference type="ARBA" id="ARBA00022833"/>
    </source>
</evidence>
<gene>
    <name evidence="7" type="ORF">EVOR1521_LOCUS4270</name>
</gene>
<evidence type="ECO:0000256" key="5">
    <source>
        <dbReference type="SAM" id="MobiDB-lite"/>
    </source>
</evidence>
<proteinExistence type="predicted"/>
<dbReference type="InterPro" id="IPR043145">
    <property type="entry name" value="Znf_ZZ_sf"/>
</dbReference>
<organism evidence="7 8">
    <name type="scientific">Effrenium voratum</name>
    <dbReference type="NCBI Taxonomy" id="2562239"/>
    <lineage>
        <taxon>Eukaryota</taxon>
        <taxon>Sar</taxon>
        <taxon>Alveolata</taxon>
        <taxon>Dinophyceae</taxon>
        <taxon>Suessiales</taxon>
        <taxon>Symbiodiniaceae</taxon>
        <taxon>Effrenium</taxon>
    </lineage>
</organism>
<evidence type="ECO:0000313" key="7">
    <source>
        <dbReference type="EMBL" id="CAJ1374825.1"/>
    </source>
</evidence>
<sequence>MTVLKATLGSEIRRCLLDDLSYPGVCSCLERLFPDLGAYAARYLDDEGDACVLCESSFADFLAQAKQAADLSVSAGRLTLRLELLPAGTENREMPPQPESEAAESWSMFVPPFLHPLLQGLHHKQQGKGKGKRGQDRCGCGEDGETGEPFARPKISEVLTPQALASMAVCWLPGALQFVAEREPEELGRALTSIEPLKEILEQIRPLLAPHGLQHVEASLDACLSEMAPASAGRFLLDLLAGVDLLHFEARHSFVSALAETQQERLASCLDGLDISLEHRGVMCDGCHSPVVGPRFKCKSCADYDLCGICYAKKGEVHSGPCADHEFKCSLLDSRRAFKHLVGLPLFRLLKGMGNGCQDKGWRGWQGKGCQGKGWRGWQRNWQDHESECPDWRGQSANTAKGTTCASQGCSYLATWHPTHCCHSCSAGQGHGPHCERRSKHSRMEDGETGEPFARPKISEVLTPQALASMAVCWLPGALQFVAEREPEELGRALTSIEPLKEILEQIRALLAPHGLQHVEASLDACLSEMAPASAGRFLLDLLAGVDLLHFEAQHSFVSALAETQQERLASCLDGLDIALEHRGVMCDGCHSPVVGPRFKCKSCADYDLCGICYAKKGEVHSGPCADHEFKCSLLDSRRAFKHLVGLPLFRLLKGMGNGCQDKGWRGWQGKGCQGKGWRGWQRNWQDHESECPDWRGQSANTAEGTTCASQGCSYLATWHPTHCCHSCSAGQGHGPHCERRSKRVPRPCATSGCAFQATWHKTHCCHSCAAAKAHGPACERRSMDSQRASGTVENDVKMEATERS</sequence>
<evidence type="ECO:0000256" key="2">
    <source>
        <dbReference type="ARBA" id="ARBA00022771"/>
    </source>
</evidence>
<name>A0AA36HT40_9DINO</name>
<feature type="region of interest" description="Disordered" evidence="5">
    <location>
        <begin position="782"/>
        <end position="805"/>
    </location>
</feature>
<dbReference type="AlphaFoldDB" id="A0AA36HT40"/>
<feature type="region of interest" description="Disordered" evidence="5">
    <location>
        <begin position="124"/>
        <end position="153"/>
    </location>
</feature>
<evidence type="ECO:0000256" key="4">
    <source>
        <dbReference type="PROSITE-ProRule" id="PRU00228"/>
    </source>
</evidence>
<reference evidence="7" key="1">
    <citation type="submission" date="2023-08" db="EMBL/GenBank/DDBJ databases">
        <authorList>
            <person name="Chen Y."/>
            <person name="Shah S."/>
            <person name="Dougan E. K."/>
            <person name="Thang M."/>
            <person name="Chan C."/>
        </authorList>
    </citation>
    <scope>NUCLEOTIDE SEQUENCE</scope>
</reference>
<feature type="domain" description="ZZ-type" evidence="6">
    <location>
        <begin position="279"/>
        <end position="335"/>
    </location>
</feature>
<dbReference type="PROSITE" id="PS50135">
    <property type="entry name" value="ZF_ZZ_2"/>
    <property type="match status" value="2"/>
</dbReference>
<dbReference type="Gene3D" id="3.30.60.90">
    <property type="match status" value="2"/>
</dbReference>